<name>F4P7S4_BATDJ</name>
<dbReference type="SUPFAM" id="SSF51197">
    <property type="entry name" value="Clavaminate synthase-like"/>
    <property type="match status" value="1"/>
</dbReference>
<dbReference type="InParanoid" id="F4P7S4"/>
<dbReference type="HOGENOM" id="CLU_045411_0_0_1"/>
<proteinExistence type="predicted"/>
<dbReference type="STRING" id="684364.F4P7S4"/>
<dbReference type="InterPro" id="IPR027443">
    <property type="entry name" value="IPNS-like_sf"/>
</dbReference>
<dbReference type="FunFam" id="2.60.120.330:FF:000071">
    <property type="entry name" value="Predicted protein"/>
    <property type="match status" value="1"/>
</dbReference>
<dbReference type="RefSeq" id="XP_006680789.1">
    <property type="nucleotide sequence ID" value="XM_006680726.1"/>
</dbReference>
<protein>
    <recommendedName>
        <fullName evidence="3">Non-haem dioxygenase N-terminal domain-containing protein</fullName>
    </recommendedName>
</protein>
<dbReference type="PANTHER" id="PTHR48420">
    <property type="entry name" value="NON-HAEM DIOXYGENASE N-TERMINAL DOMAIN-CONTAINING PROTEIN"/>
    <property type="match status" value="1"/>
</dbReference>
<evidence type="ECO:0000313" key="2">
    <source>
        <dbReference type="Proteomes" id="UP000007241"/>
    </source>
</evidence>
<accession>F4P7S4</accession>
<dbReference type="OMA" id="LYIHSRT"/>
<dbReference type="PANTHER" id="PTHR48420:SF1">
    <property type="entry name" value="NON-HAEM DIOXYGENASE N-TERMINAL DOMAIN-CONTAINING PROTEIN"/>
    <property type="match status" value="1"/>
</dbReference>
<dbReference type="OrthoDB" id="438224at2759"/>
<organism evidence="1 2">
    <name type="scientific">Batrachochytrium dendrobatidis (strain JAM81 / FGSC 10211)</name>
    <name type="common">Frog chytrid fungus</name>
    <dbReference type="NCBI Taxonomy" id="684364"/>
    <lineage>
        <taxon>Eukaryota</taxon>
        <taxon>Fungi</taxon>
        <taxon>Fungi incertae sedis</taxon>
        <taxon>Chytridiomycota</taxon>
        <taxon>Chytridiomycota incertae sedis</taxon>
        <taxon>Chytridiomycetes</taxon>
        <taxon>Rhizophydiales</taxon>
        <taxon>Rhizophydiales incertae sedis</taxon>
        <taxon>Batrachochytrium</taxon>
    </lineage>
</organism>
<reference evidence="1 2" key="1">
    <citation type="submission" date="2009-12" db="EMBL/GenBank/DDBJ databases">
        <title>The draft genome of Batrachochytrium dendrobatidis.</title>
        <authorList>
            <consortium name="US DOE Joint Genome Institute (JGI-PGF)"/>
            <person name="Kuo A."/>
            <person name="Salamov A."/>
            <person name="Schmutz J."/>
            <person name="Lucas S."/>
            <person name="Pitluck S."/>
            <person name="Rosenblum E."/>
            <person name="Stajich J."/>
            <person name="Eisen M."/>
            <person name="Grigoriev I.V."/>
        </authorList>
    </citation>
    <scope>NUCLEOTIDE SEQUENCE [LARGE SCALE GENOMIC DNA]</scope>
    <source>
        <strain evidence="2">JAM81 / FGSC 10211</strain>
    </source>
</reference>
<dbReference type="Proteomes" id="UP000007241">
    <property type="component" value="Unassembled WGS sequence"/>
</dbReference>
<dbReference type="Gene3D" id="2.60.120.330">
    <property type="entry name" value="B-lactam Antibiotic, Isopenicillin N Synthase, Chain"/>
    <property type="match status" value="1"/>
</dbReference>
<sequence>MNENVAHVQCGIVLLDYNDIKDSSKNLSAAIAEAFGSSPGCLGACFVKNVPGFAAMRQRLLRLASVFAALPEEQLQAVTHTKSSYLFGWSHGKEIMNGKPDTAKGSYYNNPIRDVPPMSTNSDYLAKFPEYGYPNVWPEKLPELREAFMELGQLIVEVGKLVSIHCDKFLVEKYPDLPAHFMHEAIDKSDTIKARLLHYFPIDAKSAAPTPDGGNLDSWCGLHIDHSMLTGLTSAMYFDESNGEFKEADKSNPEVAEALGPAGLYIQGRGGEFVQVKIPADCLAFQIGEAAQVGSRGLLVATPHLVRGAAYPDLARNTFAVFMQPNVDYKLTPEKTFNDFTKDVMVRHYDGKI</sequence>
<dbReference type="EMBL" id="GL882888">
    <property type="protein sequence ID" value="EGF78710.1"/>
    <property type="molecule type" value="Genomic_DNA"/>
</dbReference>
<gene>
    <name evidence="1" type="ORF">BATDEDRAFT_35691</name>
</gene>
<dbReference type="AlphaFoldDB" id="F4P7S4"/>
<keyword evidence="2" id="KW-1185">Reference proteome</keyword>
<dbReference type="GeneID" id="18240844"/>
<evidence type="ECO:0000313" key="1">
    <source>
        <dbReference type="EMBL" id="EGF78710.1"/>
    </source>
</evidence>
<evidence type="ECO:0008006" key="3">
    <source>
        <dbReference type="Google" id="ProtNLM"/>
    </source>
</evidence>